<dbReference type="Gene3D" id="1.10.357.10">
    <property type="entry name" value="Tetracycline Repressor, domain 2"/>
    <property type="match status" value="1"/>
</dbReference>
<accession>A0A7W7FY40</accession>
<dbReference type="GO" id="GO:0000976">
    <property type="term" value="F:transcription cis-regulatory region binding"/>
    <property type="evidence" value="ECO:0007669"/>
    <property type="project" value="TreeGrafter"/>
</dbReference>
<evidence type="ECO:0000256" key="2">
    <source>
        <dbReference type="ARBA" id="ARBA00023125"/>
    </source>
</evidence>
<evidence type="ECO:0000313" key="7">
    <source>
        <dbReference type="Proteomes" id="UP000533598"/>
    </source>
</evidence>
<gene>
    <name evidence="6" type="ORF">HNR67_005777</name>
</gene>
<evidence type="ECO:0000313" key="6">
    <source>
        <dbReference type="EMBL" id="MBB4679659.1"/>
    </source>
</evidence>
<dbReference type="PRINTS" id="PR00455">
    <property type="entry name" value="HTHTETR"/>
</dbReference>
<evidence type="ECO:0000256" key="3">
    <source>
        <dbReference type="ARBA" id="ARBA00023163"/>
    </source>
</evidence>
<dbReference type="RefSeq" id="WP_185005380.1">
    <property type="nucleotide sequence ID" value="NZ_BAAAUI010000001.1"/>
</dbReference>
<dbReference type="AlphaFoldDB" id="A0A7W7FY40"/>
<keyword evidence="7" id="KW-1185">Reference proteome</keyword>
<dbReference type="Pfam" id="PF00440">
    <property type="entry name" value="TetR_N"/>
    <property type="match status" value="1"/>
</dbReference>
<proteinExistence type="predicted"/>
<evidence type="ECO:0000256" key="4">
    <source>
        <dbReference type="PROSITE-ProRule" id="PRU00335"/>
    </source>
</evidence>
<dbReference type="PROSITE" id="PS50977">
    <property type="entry name" value="HTH_TETR_2"/>
    <property type="match status" value="1"/>
</dbReference>
<dbReference type="Proteomes" id="UP000533598">
    <property type="component" value="Unassembled WGS sequence"/>
</dbReference>
<evidence type="ECO:0000256" key="1">
    <source>
        <dbReference type="ARBA" id="ARBA00023015"/>
    </source>
</evidence>
<dbReference type="PANTHER" id="PTHR30055">
    <property type="entry name" value="HTH-TYPE TRANSCRIPTIONAL REGULATOR RUTR"/>
    <property type="match status" value="1"/>
</dbReference>
<feature type="domain" description="HTH tetR-type" evidence="5">
    <location>
        <begin position="20"/>
        <end position="79"/>
    </location>
</feature>
<protein>
    <submittedName>
        <fullName evidence="6">AcrR family transcriptional regulator</fullName>
    </submittedName>
</protein>
<keyword evidence="3" id="KW-0804">Transcription</keyword>
<dbReference type="SUPFAM" id="SSF46689">
    <property type="entry name" value="Homeodomain-like"/>
    <property type="match status" value="1"/>
</dbReference>
<dbReference type="Pfam" id="PF21597">
    <property type="entry name" value="TetR_C_43"/>
    <property type="match status" value="1"/>
</dbReference>
<dbReference type="InterPro" id="IPR036271">
    <property type="entry name" value="Tet_transcr_reg_TetR-rel_C_sf"/>
</dbReference>
<reference evidence="6 7" key="1">
    <citation type="submission" date="2020-08" db="EMBL/GenBank/DDBJ databases">
        <title>Sequencing the genomes of 1000 actinobacteria strains.</title>
        <authorList>
            <person name="Klenk H.-P."/>
        </authorList>
    </citation>
    <scope>NUCLEOTIDE SEQUENCE [LARGE SCALE GENOMIC DNA]</scope>
    <source>
        <strain evidence="6 7">DSM 44230</strain>
    </source>
</reference>
<dbReference type="InterPro" id="IPR049445">
    <property type="entry name" value="TetR_SbtR-like_C"/>
</dbReference>
<evidence type="ECO:0000259" key="5">
    <source>
        <dbReference type="PROSITE" id="PS50977"/>
    </source>
</evidence>
<keyword evidence="2 4" id="KW-0238">DNA-binding</keyword>
<keyword evidence="1" id="KW-0805">Transcription regulation</keyword>
<dbReference type="SUPFAM" id="SSF48498">
    <property type="entry name" value="Tetracyclin repressor-like, C-terminal domain"/>
    <property type="match status" value="1"/>
</dbReference>
<dbReference type="EMBL" id="JACHMH010000001">
    <property type="protein sequence ID" value="MBB4679659.1"/>
    <property type="molecule type" value="Genomic_DNA"/>
</dbReference>
<organism evidence="6 7">
    <name type="scientific">Crossiella cryophila</name>
    <dbReference type="NCBI Taxonomy" id="43355"/>
    <lineage>
        <taxon>Bacteria</taxon>
        <taxon>Bacillati</taxon>
        <taxon>Actinomycetota</taxon>
        <taxon>Actinomycetes</taxon>
        <taxon>Pseudonocardiales</taxon>
        <taxon>Pseudonocardiaceae</taxon>
        <taxon>Crossiella</taxon>
    </lineage>
</organism>
<dbReference type="GO" id="GO:0003700">
    <property type="term" value="F:DNA-binding transcription factor activity"/>
    <property type="evidence" value="ECO:0007669"/>
    <property type="project" value="TreeGrafter"/>
</dbReference>
<comment type="caution">
    <text evidence="6">The sequence shown here is derived from an EMBL/GenBank/DDBJ whole genome shotgun (WGS) entry which is preliminary data.</text>
</comment>
<name>A0A7W7FY40_9PSEU</name>
<feature type="DNA-binding region" description="H-T-H motif" evidence="4">
    <location>
        <begin position="42"/>
        <end position="61"/>
    </location>
</feature>
<dbReference type="PANTHER" id="PTHR30055:SF234">
    <property type="entry name" value="HTH-TYPE TRANSCRIPTIONAL REGULATOR BETI"/>
    <property type="match status" value="1"/>
</dbReference>
<sequence>MSKPSQPEQVPARSKRADALRNQKTLLAAAAAVFITSGVDAPIREIAARAGVGMGTIYRNYPTRAELVIAVYRHQIEALVDASGDLQHSASSPFEALRLWVDRFVDFLVTKHGLADIMQPNSGHEALHSFFLDWLVPACENLLDAAEASGEIKPGIEGYELMRGIGNLCVGRDDSPLYDPRRMIELLLQGLRHQR</sequence>
<dbReference type="InterPro" id="IPR050109">
    <property type="entry name" value="HTH-type_TetR-like_transc_reg"/>
</dbReference>
<dbReference type="InterPro" id="IPR001647">
    <property type="entry name" value="HTH_TetR"/>
</dbReference>
<dbReference type="InterPro" id="IPR009057">
    <property type="entry name" value="Homeodomain-like_sf"/>
</dbReference>